<dbReference type="AlphaFoldDB" id="A0A7S1HSX1"/>
<feature type="region of interest" description="Disordered" evidence="1">
    <location>
        <begin position="78"/>
        <end position="102"/>
    </location>
</feature>
<name>A0A7S1HSX1_9EUGL</name>
<proteinExistence type="predicted"/>
<reference evidence="2" key="1">
    <citation type="submission" date="2021-01" db="EMBL/GenBank/DDBJ databases">
        <authorList>
            <person name="Corre E."/>
            <person name="Pelletier E."/>
            <person name="Niang G."/>
            <person name="Scheremetjew M."/>
            <person name="Finn R."/>
            <person name="Kale V."/>
            <person name="Holt S."/>
            <person name="Cochrane G."/>
            <person name="Meng A."/>
            <person name="Brown T."/>
            <person name="Cohen L."/>
        </authorList>
    </citation>
    <scope>NUCLEOTIDE SEQUENCE</scope>
    <source>
        <strain evidence="2">NIES-381</strain>
    </source>
</reference>
<evidence type="ECO:0000313" key="2">
    <source>
        <dbReference type="EMBL" id="CAD8990174.1"/>
    </source>
</evidence>
<evidence type="ECO:0000256" key="1">
    <source>
        <dbReference type="SAM" id="MobiDB-lite"/>
    </source>
</evidence>
<gene>
    <name evidence="2" type="ORF">EGYM00392_LOCUS1216</name>
</gene>
<sequence>MALTCGDLQIISRVHGPQTLYRAELQGARLFAEIADSGDTLTLDNKSVVDYGPTRPHREASDMDYRVPLADQLRQKGTGLRWIPGHREESQPATPGEKTDMH</sequence>
<dbReference type="EMBL" id="HBGA01003613">
    <property type="protein sequence ID" value="CAD8990174.1"/>
    <property type="molecule type" value="Transcribed_RNA"/>
</dbReference>
<organism evidence="2">
    <name type="scientific">Eutreptiella gymnastica</name>
    <dbReference type="NCBI Taxonomy" id="73025"/>
    <lineage>
        <taxon>Eukaryota</taxon>
        <taxon>Discoba</taxon>
        <taxon>Euglenozoa</taxon>
        <taxon>Euglenida</taxon>
        <taxon>Spirocuta</taxon>
        <taxon>Euglenophyceae</taxon>
        <taxon>Eutreptiales</taxon>
        <taxon>Eutreptiaceae</taxon>
        <taxon>Eutreptiella</taxon>
    </lineage>
</organism>
<accession>A0A7S1HSX1</accession>
<protein>
    <submittedName>
        <fullName evidence="2">Uncharacterized protein</fullName>
    </submittedName>
</protein>